<dbReference type="InterPro" id="IPR011519">
    <property type="entry name" value="UnbV_ASPIC"/>
</dbReference>
<gene>
    <name evidence="3" type="ORF">SAMN06297251_106155</name>
</gene>
<dbReference type="EMBL" id="FWXR01000006">
    <property type="protein sequence ID" value="SMC72115.1"/>
    <property type="molecule type" value="Genomic_DNA"/>
</dbReference>
<evidence type="ECO:0000256" key="1">
    <source>
        <dbReference type="ARBA" id="ARBA00022729"/>
    </source>
</evidence>
<accession>A0A1W2BGL8</accession>
<feature type="domain" description="ASPIC/UnbV" evidence="2">
    <location>
        <begin position="549"/>
        <end position="604"/>
    </location>
</feature>
<sequence length="652" mass="70814">MKRCTGASLSGNDGLRCSHIVPLTDESRTGKLRLPPHGEKCRQAMRGQIGRLREERRSATTLISPSFPAQPPLGQRLSRVGEDVTHVIVAILLGFAMTMGTKAQEAPPPFSADTPVLNEEAEAAGISHVYDGPWEFFVGGGGAAFDCDGDRKQDVFLAGGKETAQLFRNRSAVGGALAFEPAETGVDADSLTKVTGAYALDIDQDGIKDLVLLRVGANHILKGLGNCRFEDATRAFAIDPGRDWTTAFSATFEPGLSYPTLAFGNYVDRSAPGSPWGTCADNMLMRPMKGREEPDYSEPQRLSPGFCALSMLFTDWNRSGEPALRITNDRQYYRGGEEQLWRVEPGRPARPYRKADGWQHLSIWGMGIAEADLNGDGWPEYALTSMGDTKLQVLDRTYEDTPAYEDEAFDRGATAHRPYEGDEGKPSTGWHAEFADFNNDTALDLFIAKGNVEAMPDFAAFDPDNLLMGGFDGRFTERGREAGIARPTKGRGALVADFNMDGALDLLVVNRGGKASLFRNLGGASPFGPRPLGNFLEVELAQKGANREALGAKLAVRVGTKTLMRTIKVGGGHASGSNGFVHLGLGVAERAEIRVQWPDGEWSHPYRVFANNFVLIDRDADAARYWYPAEEPVEADGAVDSAQVDIEAEISR</sequence>
<reference evidence="3 4" key="1">
    <citation type="submission" date="2017-04" db="EMBL/GenBank/DDBJ databases">
        <authorList>
            <person name="Afonso C.L."/>
            <person name="Miller P.J."/>
            <person name="Scott M.A."/>
            <person name="Spackman E."/>
            <person name="Goraichik I."/>
            <person name="Dimitrov K.M."/>
            <person name="Suarez D.L."/>
            <person name="Swayne D.E."/>
        </authorList>
    </citation>
    <scope>NUCLEOTIDE SEQUENCE [LARGE SCALE GENOMIC DNA]</scope>
    <source>
        <strain evidence="3 4">CGMCC 1.10972</strain>
    </source>
</reference>
<evidence type="ECO:0000313" key="3">
    <source>
        <dbReference type="EMBL" id="SMC72115.1"/>
    </source>
</evidence>
<dbReference type="STRING" id="937218.SAMN06297251_106155"/>
<dbReference type="InterPro" id="IPR013517">
    <property type="entry name" value="FG-GAP"/>
</dbReference>
<dbReference type="Proteomes" id="UP000192656">
    <property type="component" value="Unassembled WGS sequence"/>
</dbReference>
<dbReference type="Pfam" id="PF07593">
    <property type="entry name" value="UnbV_ASPIC"/>
    <property type="match status" value="1"/>
</dbReference>
<dbReference type="Gene3D" id="2.130.10.130">
    <property type="entry name" value="Integrin alpha, N-terminal"/>
    <property type="match status" value="1"/>
</dbReference>
<organism evidence="3 4">
    <name type="scientific">Fulvimarina manganoxydans</name>
    <dbReference type="NCBI Taxonomy" id="937218"/>
    <lineage>
        <taxon>Bacteria</taxon>
        <taxon>Pseudomonadati</taxon>
        <taxon>Pseudomonadota</taxon>
        <taxon>Alphaproteobacteria</taxon>
        <taxon>Hyphomicrobiales</taxon>
        <taxon>Aurantimonadaceae</taxon>
        <taxon>Fulvimarina</taxon>
    </lineage>
</organism>
<name>A0A1W2BGL8_9HYPH</name>
<dbReference type="InterPro" id="IPR027039">
    <property type="entry name" value="Crtac1"/>
</dbReference>
<dbReference type="SUPFAM" id="SSF69318">
    <property type="entry name" value="Integrin alpha N-terminal domain"/>
    <property type="match status" value="1"/>
</dbReference>
<evidence type="ECO:0000313" key="4">
    <source>
        <dbReference type="Proteomes" id="UP000192656"/>
    </source>
</evidence>
<dbReference type="AlphaFoldDB" id="A0A1W2BGL8"/>
<proteinExistence type="predicted"/>
<protein>
    <submittedName>
        <fullName evidence="3">Repeat domain-containing protein</fullName>
    </submittedName>
</protein>
<keyword evidence="4" id="KW-1185">Reference proteome</keyword>
<evidence type="ECO:0000259" key="2">
    <source>
        <dbReference type="Pfam" id="PF07593"/>
    </source>
</evidence>
<dbReference type="PANTHER" id="PTHR16026:SF0">
    <property type="entry name" value="CARTILAGE ACIDIC PROTEIN 1"/>
    <property type="match status" value="1"/>
</dbReference>
<keyword evidence="1" id="KW-0732">Signal</keyword>
<dbReference type="InterPro" id="IPR028994">
    <property type="entry name" value="Integrin_alpha_N"/>
</dbReference>
<dbReference type="PANTHER" id="PTHR16026">
    <property type="entry name" value="CARTILAGE ACIDIC PROTEIN 1"/>
    <property type="match status" value="1"/>
</dbReference>
<dbReference type="Pfam" id="PF13517">
    <property type="entry name" value="FG-GAP_3"/>
    <property type="match status" value="1"/>
</dbReference>